<dbReference type="EMBL" id="CAADFU010000033">
    <property type="protein sequence ID" value="VFK44106.1"/>
    <property type="molecule type" value="Genomic_DNA"/>
</dbReference>
<proteinExistence type="predicted"/>
<protein>
    <submittedName>
        <fullName evidence="3">Uncharacterized protein</fullName>
    </submittedName>
</protein>
<accession>A0A450YRH2</accession>
<organism evidence="3">
    <name type="scientific">Candidatus Kentrum sp. SD</name>
    <dbReference type="NCBI Taxonomy" id="2126332"/>
    <lineage>
        <taxon>Bacteria</taxon>
        <taxon>Pseudomonadati</taxon>
        <taxon>Pseudomonadota</taxon>
        <taxon>Gammaproteobacteria</taxon>
        <taxon>Candidatus Kentrum</taxon>
    </lineage>
</organism>
<dbReference type="AlphaFoldDB" id="A0A450YRH2"/>
<keyword evidence="1" id="KW-0812">Transmembrane</keyword>
<name>A0A450YRH2_9GAMM</name>
<feature type="transmembrane region" description="Helical" evidence="1">
    <location>
        <begin position="16"/>
        <end position="33"/>
    </location>
</feature>
<evidence type="ECO:0000313" key="3">
    <source>
        <dbReference type="EMBL" id="VFK44106.1"/>
    </source>
</evidence>
<gene>
    <name evidence="3" type="ORF">BECKSD772E_GA0070983_103316</name>
    <name evidence="2" type="ORF">BECKSD772F_GA0070984_103516</name>
</gene>
<evidence type="ECO:0000313" key="2">
    <source>
        <dbReference type="EMBL" id="VFK39264.1"/>
    </source>
</evidence>
<keyword evidence="1" id="KW-1133">Transmembrane helix</keyword>
<evidence type="ECO:0000256" key="1">
    <source>
        <dbReference type="SAM" id="Phobius"/>
    </source>
</evidence>
<dbReference type="EMBL" id="CAADFR010000035">
    <property type="protein sequence ID" value="VFK39264.1"/>
    <property type="molecule type" value="Genomic_DNA"/>
</dbReference>
<keyword evidence="1" id="KW-0472">Membrane</keyword>
<reference evidence="3" key="1">
    <citation type="submission" date="2019-02" db="EMBL/GenBank/DDBJ databases">
        <authorList>
            <person name="Gruber-Vodicka R. H."/>
            <person name="Seah K. B. B."/>
        </authorList>
    </citation>
    <scope>NUCLEOTIDE SEQUENCE</scope>
    <source>
        <strain evidence="3">BECK_S1320</strain>
        <strain evidence="2">BECK_S1321</strain>
    </source>
</reference>
<sequence>MSWRGEKTPYLAHERFFRFIQKSMIGIIYYALLGSSKIKGRDYITIYPIDYSLFV</sequence>